<feature type="transmembrane region" description="Helical" evidence="1">
    <location>
        <begin position="21"/>
        <end position="48"/>
    </location>
</feature>
<keyword evidence="1" id="KW-1133">Transmembrane helix</keyword>
<evidence type="ECO:0000259" key="2">
    <source>
        <dbReference type="Pfam" id="PF07811"/>
    </source>
</evidence>
<proteinExistence type="predicted"/>
<organism evidence="3 4">
    <name type="scientific">Formivibrio citricus</name>
    <dbReference type="NCBI Taxonomy" id="83765"/>
    <lineage>
        <taxon>Bacteria</taxon>
        <taxon>Pseudomonadati</taxon>
        <taxon>Pseudomonadota</taxon>
        <taxon>Betaproteobacteria</taxon>
        <taxon>Neisseriales</taxon>
        <taxon>Chitinibacteraceae</taxon>
        <taxon>Formivibrio</taxon>
    </lineage>
</organism>
<keyword evidence="4" id="KW-1185">Reference proteome</keyword>
<dbReference type="InterPro" id="IPR012495">
    <property type="entry name" value="TadE-like_dom"/>
</dbReference>
<evidence type="ECO:0000256" key="1">
    <source>
        <dbReference type="SAM" id="Phobius"/>
    </source>
</evidence>
<evidence type="ECO:0000313" key="4">
    <source>
        <dbReference type="Proteomes" id="UP000242869"/>
    </source>
</evidence>
<dbReference type="STRING" id="83765.SAMN05660284_00803"/>
<protein>
    <submittedName>
        <fullName evidence="3">TadE-like protein</fullName>
    </submittedName>
</protein>
<dbReference type="OrthoDB" id="5397339at2"/>
<dbReference type="RefSeq" id="WP_091191668.1">
    <property type="nucleotide sequence ID" value="NZ_FOVE01000004.1"/>
</dbReference>
<dbReference type="Pfam" id="PF07811">
    <property type="entry name" value="TadE"/>
    <property type="match status" value="1"/>
</dbReference>
<feature type="domain" description="TadE-like" evidence="2">
    <location>
        <begin position="18"/>
        <end position="60"/>
    </location>
</feature>
<keyword evidence="1" id="KW-0472">Membrane</keyword>
<reference evidence="4" key="1">
    <citation type="submission" date="2016-10" db="EMBL/GenBank/DDBJ databases">
        <authorList>
            <person name="Varghese N."/>
            <person name="Submissions S."/>
        </authorList>
    </citation>
    <scope>NUCLEOTIDE SEQUENCE [LARGE SCALE GENOMIC DNA]</scope>
    <source>
        <strain evidence="4">DSM 6150</strain>
    </source>
</reference>
<dbReference type="Proteomes" id="UP000242869">
    <property type="component" value="Unassembled WGS sequence"/>
</dbReference>
<dbReference type="AlphaFoldDB" id="A0A1I4WZY7"/>
<name>A0A1I4WZY7_9NEIS</name>
<accession>A0A1I4WZY7</accession>
<dbReference type="EMBL" id="FOVE01000004">
    <property type="protein sequence ID" value="SFN18716.1"/>
    <property type="molecule type" value="Genomic_DNA"/>
</dbReference>
<sequence>MNTLPRLLHRLRQHRQQGASAVEFALVAIVFFTLLLGIIEFGRVFYVWNSVQEVTRRAGREAVVRWVDQDATIKSLALFDGTALPAGAEVAAANINIEYLDVNGAVLTTLPSDPSANIAACLGNTPTCIASVRVSISGASYAPMMGLFTFLAIPIPASTVTMPAESMGYHL</sequence>
<evidence type="ECO:0000313" key="3">
    <source>
        <dbReference type="EMBL" id="SFN18716.1"/>
    </source>
</evidence>
<gene>
    <name evidence="3" type="ORF">SAMN05660284_00803</name>
</gene>
<keyword evidence="1" id="KW-0812">Transmembrane</keyword>